<evidence type="ECO:0000313" key="2">
    <source>
        <dbReference type="Proteomes" id="UP000035489"/>
    </source>
</evidence>
<accession>A0A0H1R534</accession>
<protein>
    <submittedName>
        <fullName evidence="1">Uncharacterized protein</fullName>
    </submittedName>
</protein>
<comment type="caution">
    <text evidence="1">The sequence shown here is derived from an EMBL/GenBank/DDBJ whole genome shotgun (WGS) entry which is preliminary data.</text>
</comment>
<organism evidence="1 2">
    <name type="scientific">Microvirga vignae</name>
    <dbReference type="NCBI Taxonomy" id="1225564"/>
    <lineage>
        <taxon>Bacteria</taxon>
        <taxon>Pseudomonadati</taxon>
        <taxon>Pseudomonadota</taxon>
        <taxon>Alphaproteobacteria</taxon>
        <taxon>Hyphomicrobiales</taxon>
        <taxon>Methylobacteriaceae</taxon>
        <taxon>Microvirga</taxon>
    </lineage>
</organism>
<dbReference type="RefSeq" id="WP_047192448.1">
    <property type="nucleotide sequence ID" value="NZ_LCYG01000111.1"/>
</dbReference>
<proteinExistence type="predicted"/>
<name>A0A0H1R534_9HYPH</name>
<keyword evidence="2" id="KW-1185">Reference proteome</keyword>
<dbReference type="STRING" id="1225564.AA309_28730"/>
<dbReference type="PATRIC" id="fig|1225564.3.peg.395"/>
<dbReference type="EMBL" id="LCYG01000111">
    <property type="protein sequence ID" value="KLK89911.1"/>
    <property type="molecule type" value="Genomic_DNA"/>
</dbReference>
<evidence type="ECO:0000313" key="1">
    <source>
        <dbReference type="EMBL" id="KLK89911.1"/>
    </source>
</evidence>
<sequence>MNAIMPYQQEDIARVQERIVEADLRVSAQMDRIERMIEKGYDVTEAKEMLRQLELILDQWHVQRRLMLDALAQR</sequence>
<dbReference type="Proteomes" id="UP000035489">
    <property type="component" value="Unassembled WGS sequence"/>
</dbReference>
<dbReference type="OrthoDB" id="8020507at2"/>
<gene>
    <name evidence="1" type="ORF">AA309_28730</name>
</gene>
<reference evidence="1 2" key="1">
    <citation type="submission" date="2015-05" db="EMBL/GenBank/DDBJ databases">
        <title>Draft genome sequence of Microvirga vignae strain BR3299, a novel nitrogen fixing bacteria isolated from Brazil semi-aired region.</title>
        <authorList>
            <person name="Zilli J.E."/>
            <person name="Passos S.R."/>
            <person name="Leite J."/>
            <person name="Baldani J.I."/>
            <person name="Xavier G.R."/>
            <person name="Rumjaneck N.G."/>
            <person name="Simoes-Araujo J.L."/>
        </authorList>
    </citation>
    <scope>NUCLEOTIDE SEQUENCE [LARGE SCALE GENOMIC DNA]</scope>
    <source>
        <strain evidence="1 2">BR3299</strain>
    </source>
</reference>
<dbReference type="AlphaFoldDB" id="A0A0H1R534"/>